<dbReference type="Proteomes" id="UP000729402">
    <property type="component" value="Unassembled WGS sequence"/>
</dbReference>
<dbReference type="EMBL" id="JAAALK010000288">
    <property type="protein sequence ID" value="KAG8052483.1"/>
    <property type="molecule type" value="Genomic_DNA"/>
</dbReference>
<reference evidence="1" key="2">
    <citation type="submission" date="2021-02" db="EMBL/GenBank/DDBJ databases">
        <authorList>
            <person name="Kimball J.A."/>
            <person name="Haas M.W."/>
            <person name="Macchietto M."/>
            <person name="Kono T."/>
            <person name="Duquette J."/>
            <person name="Shao M."/>
        </authorList>
    </citation>
    <scope>NUCLEOTIDE SEQUENCE</scope>
    <source>
        <tissue evidence="1">Fresh leaf tissue</tissue>
    </source>
</reference>
<name>A0A8J5RMN1_ZIZPA</name>
<organism evidence="1 2">
    <name type="scientific">Zizania palustris</name>
    <name type="common">Northern wild rice</name>
    <dbReference type="NCBI Taxonomy" id="103762"/>
    <lineage>
        <taxon>Eukaryota</taxon>
        <taxon>Viridiplantae</taxon>
        <taxon>Streptophyta</taxon>
        <taxon>Embryophyta</taxon>
        <taxon>Tracheophyta</taxon>
        <taxon>Spermatophyta</taxon>
        <taxon>Magnoliopsida</taxon>
        <taxon>Liliopsida</taxon>
        <taxon>Poales</taxon>
        <taxon>Poaceae</taxon>
        <taxon>BOP clade</taxon>
        <taxon>Oryzoideae</taxon>
        <taxon>Oryzeae</taxon>
        <taxon>Zizaniinae</taxon>
        <taxon>Zizania</taxon>
    </lineage>
</organism>
<comment type="caution">
    <text evidence="1">The sequence shown here is derived from an EMBL/GenBank/DDBJ whole genome shotgun (WGS) entry which is preliminary data.</text>
</comment>
<proteinExistence type="predicted"/>
<evidence type="ECO:0000313" key="1">
    <source>
        <dbReference type="EMBL" id="KAG8052483.1"/>
    </source>
</evidence>
<protein>
    <submittedName>
        <fullName evidence="1">Uncharacterized protein</fullName>
    </submittedName>
</protein>
<keyword evidence="2" id="KW-1185">Reference proteome</keyword>
<sequence length="84" mass="9147">MPVSVKEVEASSEGTCHSHAQVPSILSRWWLALNHLPKVVHPSAMRATAPGGPLVTAYMVLDAMVDRRWGVKAILDGILNRFGD</sequence>
<dbReference type="AlphaFoldDB" id="A0A8J5RMN1"/>
<gene>
    <name evidence="1" type="ORF">GUJ93_ZPchr0001g32197</name>
</gene>
<evidence type="ECO:0000313" key="2">
    <source>
        <dbReference type="Proteomes" id="UP000729402"/>
    </source>
</evidence>
<reference evidence="1" key="1">
    <citation type="journal article" date="2021" name="bioRxiv">
        <title>Whole Genome Assembly and Annotation of Northern Wild Rice, Zizania palustris L., Supports a Whole Genome Duplication in the Zizania Genus.</title>
        <authorList>
            <person name="Haas M."/>
            <person name="Kono T."/>
            <person name="Macchietto M."/>
            <person name="Millas R."/>
            <person name="McGilp L."/>
            <person name="Shao M."/>
            <person name="Duquette J."/>
            <person name="Hirsch C.N."/>
            <person name="Kimball J."/>
        </authorList>
    </citation>
    <scope>NUCLEOTIDE SEQUENCE</scope>
    <source>
        <tissue evidence="1">Fresh leaf tissue</tissue>
    </source>
</reference>
<accession>A0A8J5RMN1</accession>